<dbReference type="EMBL" id="VOBR01000044">
    <property type="protein sequence ID" value="TWP45120.1"/>
    <property type="molecule type" value="Genomic_DNA"/>
</dbReference>
<keyword evidence="1" id="KW-0067">ATP-binding</keyword>
<gene>
    <name evidence="1" type="ORF">FKR81_39860</name>
</gene>
<evidence type="ECO:0000313" key="2">
    <source>
        <dbReference type="Proteomes" id="UP000316639"/>
    </source>
</evidence>
<organism evidence="1 2">
    <name type="scientific">Lentzea tibetensis</name>
    <dbReference type="NCBI Taxonomy" id="2591470"/>
    <lineage>
        <taxon>Bacteria</taxon>
        <taxon>Bacillati</taxon>
        <taxon>Actinomycetota</taxon>
        <taxon>Actinomycetes</taxon>
        <taxon>Pseudonocardiales</taxon>
        <taxon>Pseudonocardiaceae</taxon>
        <taxon>Lentzea</taxon>
    </lineage>
</organism>
<dbReference type="Proteomes" id="UP000316639">
    <property type="component" value="Unassembled WGS sequence"/>
</dbReference>
<dbReference type="AlphaFoldDB" id="A0A563EFZ8"/>
<keyword evidence="1" id="KW-0547">Nucleotide-binding</keyword>
<protein>
    <submittedName>
        <fullName evidence="1">ATP-binding protein</fullName>
    </submittedName>
</protein>
<name>A0A563EFZ8_9PSEU</name>
<dbReference type="Gene3D" id="3.40.50.300">
    <property type="entry name" value="P-loop containing nucleotide triphosphate hydrolases"/>
    <property type="match status" value="1"/>
</dbReference>
<dbReference type="GO" id="GO:0005524">
    <property type="term" value="F:ATP binding"/>
    <property type="evidence" value="ECO:0007669"/>
    <property type="project" value="UniProtKB-KW"/>
</dbReference>
<dbReference type="InterPro" id="IPR027417">
    <property type="entry name" value="P-loop_NTPase"/>
</dbReference>
<sequence>MTALLRASAVTPTVASVAVRPRSLVVLAGLPGAGKTTLLGRLDAAEPVTVLDSDQVREWIQARISLPYRTYRLFVHLAHRFRVLWHALFSPGLLVVHEPSTRQGTRAMLLVMALLSGRPRHFLWLDASAAEALDGQIARHRMIRAHSFERHVRRADVMRDQFEAGWKPFGWPAVTVLTRAGTSGGLRLTV</sequence>
<dbReference type="RefSeq" id="WP_146360251.1">
    <property type="nucleotide sequence ID" value="NZ_VOBR01000044.1"/>
</dbReference>
<proteinExistence type="predicted"/>
<comment type="caution">
    <text evidence="1">The sequence shown here is derived from an EMBL/GenBank/DDBJ whole genome shotgun (WGS) entry which is preliminary data.</text>
</comment>
<dbReference type="OrthoDB" id="3523587at2"/>
<dbReference type="Pfam" id="PF13671">
    <property type="entry name" value="AAA_33"/>
    <property type="match status" value="1"/>
</dbReference>
<accession>A0A563EFZ8</accession>
<dbReference type="SUPFAM" id="SSF52540">
    <property type="entry name" value="P-loop containing nucleoside triphosphate hydrolases"/>
    <property type="match status" value="1"/>
</dbReference>
<evidence type="ECO:0000313" key="1">
    <source>
        <dbReference type="EMBL" id="TWP45120.1"/>
    </source>
</evidence>
<reference evidence="1 2" key="1">
    <citation type="submission" date="2019-07" db="EMBL/GenBank/DDBJ databases">
        <title>Lentzea xizangensis sp. nov., isolated from Qinghai-Tibetan Plateau Soils.</title>
        <authorList>
            <person name="Huang J."/>
        </authorList>
    </citation>
    <scope>NUCLEOTIDE SEQUENCE [LARGE SCALE GENOMIC DNA]</scope>
    <source>
        <strain evidence="1 2">FXJ1.1311</strain>
    </source>
</reference>
<keyword evidence="2" id="KW-1185">Reference proteome</keyword>